<evidence type="ECO:0000313" key="2">
    <source>
        <dbReference type="EMBL" id="CAH3165220.1"/>
    </source>
</evidence>
<sequence length="634" mass="74335">MRQLSVEDIRYAEAKKKRQESETIFLEYLHQHSSSDDSNELQTEFYVKGKIVCREAWLLAHNLNKETFRRIWGKFNDGANVLEHGNKGRKSITSKTADCIAWLQFFVSCVGDHQPDNEHENENRFTKCTDCTKYKQEKEKTVDKARRAEIDHLLKLHLDLVWQERRVYYLHRYKARRYPSKYVANIADGMDQHTTNVPSVRRITKAMSALTTVGTHLVGSIIHNGQAQNGKEIYGSFDYYQYPHDSNLTMTVLLEVLVRWAEEFDLPPILYLQFDNCVRENKNRYMFALLALLVEEKIFEKIRVNFLPVGHTHEDIDAFFGVYSKHLDKLDVYTVTELLKALETCMKNPTPKPYMLKMVYDIKSWISDYCEELHEHTVPKCFKFTLNEDGKAVMHYRNWSHEPWKEPIAMLKSLPSGKPNTVTPSLHKLDMEGLKRDIPTKYPKNMPLKASEEWESWLANTEFNLLSVPDNYTWPVDKLKNTSRTVLASNAELPHELLELREKEIQPITEIYTGRYRTPREREAPIEMVDDFLATLQVSCFVALYFANYDKLPCIGKVLAVEEDNFKVHYWKGTYCGKWTPQHVPRQKSRPWVEILPKSCIVCSSFELTEDNKLMPSTRKFLKERYVALRTIQS</sequence>
<comment type="caution">
    <text evidence="2">The sequence shown here is derived from an EMBL/GenBank/DDBJ whole genome shotgun (WGS) entry which is preliminary data.</text>
</comment>
<keyword evidence="3" id="KW-1185">Reference proteome</keyword>
<dbReference type="PANTHER" id="PTHR33153">
    <property type="entry name" value="MYND-TYPE DOMAIN-CONTAINING PROTEIN"/>
    <property type="match status" value="1"/>
</dbReference>
<proteinExistence type="predicted"/>
<dbReference type="PANTHER" id="PTHR33153:SF3">
    <property type="entry name" value="TRAFFICKING PROTEIN PARTICLE COMPLEX SUBUNIT 11 DOMAIN-CONTAINING PROTEIN"/>
    <property type="match status" value="1"/>
</dbReference>
<name>A0AAU9Y4Q4_9CNID</name>
<dbReference type="EMBL" id="CALNXJ010000114">
    <property type="protein sequence ID" value="CAH3165220.1"/>
    <property type="molecule type" value="Genomic_DNA"/>
</dbReference>
<dbReference type="InterPro" id="IPR057191">
    <property type="entry name" value="DUF7869"/>
</dbReference>
<dbReference type="AlphaFoldDB" id="A0AAU9Y4Q4"/>
<evidence type="ECO:0000259" key="1">
    <source>
        <dbReference type="Pfam" id="PF25273"/>
    </source>
</evidence>
<accession>A0AAU9Y4Q4</accession>
<gene>
    <name evidence="2" type="ORF">PMEA_00003395</name>
</gene>
<evidence type="ECO:0000313" key="3">
    <source>
        <dbReference type="Proteomes" id="UP001159428"/>
    </source>
</evidence>
<protein>
    <recommendedName>
        <fullName evidence="1">DUF7869 domain-containing protein</fullName>
    </recommendedName>
</protein>
<dbReference type="Pfam" id="PF25273">
    <property type="entry name" value="DUF7869"/>
    <property type="match status" value="1"/>
</dbReference>
<dbReference type="Proteomes" id="UP001159428">
    <property type="component" value="Unassembled WGS sequence"/>
</dbReference>
<feature type="domain" description="DUF7869" evidence="1">
    <location>
        <begin position="205"/>
        <end position="401"/>
    </location>
</feature>
<organism evidence="2 3">
    <name type="scientific">Pocillopora meandrina</name>
    <dbReference type="NCBI Taxonomy" id="46732"/>
    <lineage>
        <taxon>Eukaryota</taxon>
        <taxon>Metazoa</taxon>
        <taxon>Cnidaria</taxon>
        <taxon>Anthozoa</taxon>
        <taxon>Hexacorallia</taxon>
        <taxon>Scleractinia</taxon>
        <taxon>Astrocoeniina</taxon>
        <taxon>Pocilloporidae</taxon>
        <taxon>Pocillopora</taxon>
    </lineage>
</organism>
<reference evidence="2 3" key="1">
    <citation type="submission" date="2022-05" db="EMBL/GenBank/DDBJ databases">
        <authorList>
            <consortium name="Genoscope - CEA"/>
            <person name="William W."/>
        </authorList>
    </citation>
    <scope>NUCLEOTIDE SEQUENCE [LARGE SCALE GENOMIC DNA]</scope>
</reference>